<dbReference type="InterPro" id="IPR016483">
    <property type="entry name" value="UCP006404_Pept_M50_CBS"/>
</dbReference>
<feature type="transmembrane region" description="Helical" evidence="14">
    <location>
        <begin position="132"/>
        <end position="152"/>
    </location>
</feature>
<feature type="binding site" evidence="16">
    <location>
        <position position="60"/>
    </location>
    <ligand>
        <name>Zn(2+)</name>
        <dbReference type="ChEBI" id="CHEBI:29105"/>
        <note>catalytic</note>
    </ligand>
</feature>
<evidence type="ECO:0000256" key="2">
    <source>
        <dbReference type="ARBA" id="ARBA00007931"/>
    </source>
</evidence>
<gene>
    <name evidence="19" type="ORF">EFL26_15495</name>
</gene>
<dbReference type="Pfam" id="PF00571">
    <property type="entry name" value="CBS"/>
    <property type="match status" value="1"/>
</dbReference>
<keyword evidence="13 14" id="KW-0472">Membrane</keyword>
<keyword evidence="8 14" id="KW-0378">Hydrolase</keyword>
<evidence type="ECO:0000256" key="1">
    <source>
        <dbReference type="ARBA" id="ARBA00004651"/>
    </source>
</evidence>
<protein>
    <recommendedName>
        <fullName evidence="14">Zinc metalloprotease</fullName>
    </recommendedName>
</protein>
<feature type="transmembrane region" description="Helical" evidence="14">
    <location>
        <begin position="98"/>
        <end position="120"/>
    </location>
</feature>
<comment type="similarity">
    <text evidence="2 14">Belongs to the peptidase M50B family.</text>
</comment>
<keyword evidence="3 14" id="KW-1003">Cell membrane</keyword>
<feature type="domain" description="Peptidase M50" evidence="18">
    <location>
        <begin position="129"/>
        <end position="177"/>
    </location>
</feature>
<evidence type="ECO:0000313" key="19">
    <source>
        <dbReference type="EMBL" id="RNM14444.1"/>
    </source>
</evidence>
<dbReference type="OrthoDB" id="9781963at2"/>
<feature type="binding site" evidence="16">
    <location>
        <position position="56"/>
    </location>
    <ligand>
        <name>Zn(2+)</name>
        <dbReference type="ChEBI" id="CHEBI:29105"/>
        <note>catalytic</note>
    </ligand>
</feature>
<dbReference type="InterPro" id="IPR000644">
    <property type="entry name" value="CBS_dom"/>
</dbReference>
<comment type="subcellular location">
    <subcellularLocation>
        <location evidence="1 14">Cell membrane</location>
        <topology evidence="1 14">Multi-pass membrane protein</topology>
    </subcellularLocation>
</comment>
<reference evidence="19 20" key="1">
    <citation type="submission" date="2018-11" db="EMBL/GenBank/DDBJ databases">
        <authorList>
            <person name="Li F."/>
        </authorList>
    </citation>
    <scope>NUCLEOTIDE SEQUENCE [LARGE SCALE GENOMIC DNA]</scope>
    <source>
        <strain evidence="19 20">Gsoil 818</strain>
    </source>
</reference>
<feature type="active site" evidence="15">
    <location>
        <position position="57"/>
    </location>
</feature>
<keyword evidence="20" id="KW-1185">Reference proteome</keyword>
<keyword evidence="12" id="KW-0129">CBS domain</keyword>
<comment type="cofactor">
    <cofactor evidence="14 16">
        <name>Zn(2+)</name>
        <dbReference type="ChEBI" id="CHEBI:29105"/>
    </cofactor>
    <text evidence="14 16">Binds 1 zinc ion per subunit.</text>
</comment>
<evidence type="ECO:0000256" key="6">
    <source>
        <dbReference type="ARBA" id="ARBA00022723"/>
    </source>
</evidence>
<evidence type="ECO:0000256" key="3">
    <source>
        <dbReference type="ARBA" id="ARBA00022475"/>
    </source>
</evidence>
<dbReference type="InterPro" id="IPR046342">
    <property type="entry name" value="CBS_dom_sf"/>
</dbReference>
<dbReference type="InterPro" id="IPR008915">
    <property type="entry name" value="Peptidase_M50"/>
</dbReference>
<evidence type="ECO:0000256" key="8">
    <source>
        <dbReference type="ARBA" id="ARBA00022801"/>
    </source>
</evidence>
<dbReference type="CDD" id="cd06164">
    <property type="entry name" value="S2P-M50_SpoIVFB_CBS"/>
    <property type="match status" value="1"/>
</dbReference>
<evidence type="ECO:0000256" key="5">
    <source>
        <dbReference type="ARBA" id="ARBA00022692"/>
    </source>
</evidence>
<accession>A0A3N0GPP8</accession>
<evidence type="ECO:0000256" key="10">
    <source>
        <dbReference type="ARBA" id="ARBA00022989"/>
    </source>
</evidence>
<evidence type="ECO:0000256" key="13">
    <source>
        <dbReference type="ARBA" id="ARBA00023136"/>
    </source>
</evidence>
<evidence type="ECO:0000256" key="15">
    <source>
        <dbReference type="PIRSR" id="PIRSR006404-1"/>
    </source>
</evidence>
<dbReference type="GO" id="GO:0008237">
    <property type="term" value="F:metallopeptidase activity"/>
    <property type="evidence" value="ECO:0007669"/>
    <property type="project" value="UniProtKB-UniRule"/>
</dbReference>
<keyword evidence="9 14" id="KW-0862">Zinc</keyword>
<feature type="binding site" evidence="16">
    <location>
        <position position="151"/>
    </location>
    <ligand>
        <name>Zn(2+)</name>
        <dbReference type="ChEBI" id="CHEBI:29105"/>
        <note>catalytic</note>
    </ligand>
</feature>
<evidence type="ECO:0000256" key="4">
    <source>
        <dbReference type="ARBA" id="ARBA00022670"/>
    </source>
</evidence>
<keyword evidence="7" id="KW-0677">Repeat</keyword>
<dbReference type="Proteomes" id="UP000279994">
    <property type="component" value="Unassembled WGS sequence"/>
</dbReference>
<keyword evidence="5 14" id="KW-0812">Transmembrane</keyword>
<evidence type="ECO:0000256" key="14">
    <source>
        <dbReference type="PIRNR" id="PIRNR006404"/>
    </source>
</evidence>
<feature type="transmembrane region" description="Helical" evidence="14">
    <location>
        <begin position="173"/>
        <end position="196"/>
    </location>
</feature>
<evidence type="ECO:0000259" key="17">
    <source>
        <dbReference type="Pfam" id="PF00571"/>
    </source>
</evidence>
<evidence type="ECO:0000256" key="16">
    <source>
        <dbReference type="PIRSR" id="PIRSR006404-2"/>
    </source>
</evidence>
<evidence type="ECO:0000256" key="9">
    <source>
        <dbReference type="ARBA" id="ARBA00022833"/>
    </source>
</evidence>
<dbReference type="GO" id="GO:0005886">
    <property type="term" value="C:plasma membrane"/>
    <property type="evidence" value="ECO:0007669"/>
    <property type="project" value="UniProtKB-SubCell"/>
</dbReference>
<sequence>MGGIDVYVRASWLLIALLIAVMLAPQVEQVEPGLGVLKYVAGLAFAVLLYLSVLLHEMSHALVAKHFGLPVRSISLHFLGGMTEIEGEAGTPGQEFKIAVVGPLTSLAVGLAAVAALQVVPDGLTRMAVEGLAYANLVVGILNLVPGLPLDGGRVLRAVVWRLAGNMHRGTMVAAWTGRVVAVAALLWPVVAQVVFDVRPQLFDFVLAAIVAGFLWSGATSSMISARIRRRLPSLKARPLARRVVVVPEETPVSEAVRRAQDAQAGGIVLHAPDGALVGIVSEAALLATPEDRRPWMPASAIARTLSEGLVLPAEIAGEDLVRALGHTPASEYVLVEPDGAVYGLLSTADVDAAFEAGARR</sequence>
<comment type="caution">
    <text evidence="19">The sequence shown here is derived from an EMBL/GenBank/DDBJ whole genome shotgun (WGS) entry which is preliminary data.</text>
</comment>
<feature type="domain" description="Peptidase M50" evidence="18">
    <location>
        <begin position="44"/>
        <end position="117"/>
    </location>
</feature>
<dbReference type="PANTHER" id="PTHR39188">
    <property type="entry name" value="MEMBRANE-ASSOCIATED ZINC METALLOPROTEASE M50B"/>
    <property type="match status" value="1"/>
</dbReference>
<dbReference type="Pfam" id="PF02163">
    <property type="entry name" value="Peptidase_M50"/>
    <property type="match status" value="2"/>
</dbReference>
<evidence type="ECO:0000259" key="18">
    <source>
        <dbReference type="Pfam" id="PF02163"/>
    </source>
</evidence>
<evidence type="ECO:0000256" key="11">
    <source>
        <dbReference type="ARBA" id="ARBA00023049"/>
    </source>
</evidence>
<dbReference type="GO" id="GO:0006508">
    <property type="term" value="P:proteolysis"/>
    <property type="evidence" value="ECO:0007669"/>
    <property type="project" value="UniProtKB-KW"/>
</dbReference>
<keyword evidence="11 14" id="KW-0482">Metalloprotease</keyword>
<dbReference type="PIRSF" id="PIRSF006404">
    <property type="entry name" value="UCP006404_Pept_M50_CBS"/>
    <property type="match status" value="1"/>
</dbReference>
<evidence type="ECO:0000256" key="12">
    <source>
        <dbReference type="ARBA" id="ARBA00023122"/>
    </source>
</evidence>
<keyword evidence="6 14" id="KW-0479">Metal-binding</keyword>
<dbReference type="Gene3D" id="3.10.580.10">
    <property type="entry name" value="CBS-domain"/>
    <property type="match status" value="1"/>
</dbReference>
<dbReference type="SUPFAM" id="SSF54631">
    <property type="entry name" value="CBS-domain pair"/>
    <property type="match status" value="1"/>
</dbReference>
<keyword evidence="4 14" id="KW-0645">Protease</keyword>
<dbReference type="GO" id="GO:0046872">
    <property type="term" value="F:metal ion binding"/>
    <property type="evidence" value="ECO:0007669"/>
    <property type="project" value="UniProtKB-UniRule"/>
</dbReference>
<keyword evidence="10 14" id="KW-1133">Transmembrane helix</keyword>
<dbReference type="AlphaFoldDB" id="A0A3N0GPP8"/>
<organism evidence="19 20">
    <name type="scientific">Nocardioides pocheonensis</name>
    <dbReference type="NCBI Taxonomy" id="661485"/>
    <lineage>
        <taxon>Bacteria</taxon>
        <taxon>Bacillati</taxon>
        <taxon>Actinomycetota</taxon>
        <taxon>Actinomycetes</taxon>
        <taxon>Propionibacteriales</taxon>
        <taxon>Nocardioidaceae</taxon>
        <taxon>Nocardioides</taxon>
    </lineage>
</organism>
<evidence type="ECO:0000256" key="7">
    <source>
        <dbReference type="ARBA" id="ARBA00022737"/>
    </source>
</evidence>
<dbReference type="PANTHER" id="PTHR39188:SF3">
    <property type="entry name" value="STAGE IV SPORULATION PROTEIN FB"/>
    <property type="match status" value="1"/>
</dbReference>
<dbReference type="EMBL" id="RJSF01000040">
    <property type="protein sequence ID" value="RNM14444.1"/>
    <property type="molecule type" value="Genomic_DNA"/>
</dbReference>
<proteinExistence type="inferred from homology"/>
<feature type="transmembrane region" description="Helical" evidence="14">
    <location>
        <begin position="7"/>
        <end position="24"/>
    </location>
</feature>
<feature type="transmembrane region" description="Helical" evidence="14">
    <location>
        <begin position="36"/>
        <end position="55"/>
    </location>
</feature>
<name>A0A3N0GPP8_9ACTN</name>
<evidence type="ECO:0000313" key="20">
    <source>
        <dbReference type="Proteomes" id="UP000279994"/>
    </source>
</evidence>
<feature type="domain" description="CBS" evidence="17">
    <location>
        <begin position="242"/>
        <end position="287"/>
    </location>
</feature>
<feature type="transmembrane region" description="Helical" evidence="14">
    <location>
        <begin position="202"/>
        <end position="226"/>
    </location>
</feature>